<sequence>LRYQRPAALLDQKQGQAQLDCPCAAFRPPVLNGDDPRLSLLAVAPVLAGSIFKR</sequence>
<organism evidence="1 2">
    <name type="scientific">Trichinella papuae</name>
    <dbReference type="NCBI Taxonomy" id="268474"/>
    <lineage>
        <taxon>Eukaryota</taxon>
        <taxon>Metazoa</taxon>
        <taxon>Ecdysozoa</taxon>
        <taxon>Nematoda</taxon>
        <taxon>Enoplea</taxon>
        <taxon>Dorylaimia</taxon>
        <taxon>Trichinellida</taxon>
        <taxon>Trichinellidae</taxon>
        <taxon>Trichinella</taxon>
    </lineage>
</organism>
<name>A0A0V1LW46_9BILA</name>
<proteinExistence type="predicted"/>
<evidence type="ECO:0000313" key="1">
    <source>
        <dbReference type="EMBL" id="KRZ63741.1"/>
    </source>
</evidence>
<accession>A0A0V1LW46</accession>
<comment type="caution">
    <text evidence="1">The sequence shown here is derived from an EMBL/GenBank/DDBJ whole genome shotgun (WGS) entry which is preliminary data.</text>
</comment>
<gene>
    <name evidence="1" type="ORF">T10_8</name>
</gene>
<reference evidence="1 2" key="1">
    <citation type="submission" date="2015-01" db="EMBL/GenBank/DDBJ databases">
        <title>Evolution of Trichinella species and genotypes.</title>
        <authorList>
            <person name="Korhonen P.K."/>
            <person name="Edoardo P."/>
            <person name="Giuseppe L.R."/>
            <person name="Gasser R.B."/>
        </authorList>
    </citation>
    <scope>NUCLEOTIDE SEQUENCE [LARGE SCALE GENOMIC DNA]</scope>
    <source>
        <strain evidence="1">ISS1980</strain>
    </source>
</reference>
<evidence type="ECO:0000313" key="2">
    <source>
        <dbReference type="Proteomes" id="UP000054843"/>
    </source>
</evidence>
<dbReference type="AlphaFoldDB" id="A0A0V1LW46"/>
<dbReference type="EMBL" id="JYDO01002023">
    <property type="protein sequence ID" value="KRZ63741.1"/>
    <property type="molecule type" value="Genomic_DNA"/>
</dbReference>
<dbReference type="Proteomes" id="UP000054843">
    <property type="component" value="Unassembled WGS sequence"/>
</dbReference>
<protein>
    <submittedName>
        <fullName evidence="1">Uncharacterized protein</fullName>
    </submittedName>
</protein>
<feature type="non-terminal residue" evidence="1">
    <location>
        <position position="1"/>
    </location>
</feature>
<keyword evidence="2" id="KW-1185">Reference proteome</keyword>